<dbReference type="SUPFAM" id="SSF81383">
    <property type="entry name" value="F-box domain"/>
    <property type="match status" value="1"/>
</dbReference>
<evidence type="ECO:0000313" key="3">
    <source>
        <dbReference type="Proteomes" id="UP001558713"/>
    </source>
</evidence>
<gene>
    <name evidence="2" type="ORF">V5N11_006211</name>
</gene>
<sequence length="388" mass="45974">MEIDEKHNPSSPNSWSELPLDLLSLVFESLSFANFQRAKTVCSSWYSASRQSVPKKNQIHWQILFPDQDNDNNSSCMLFNPEEKDKLYKTQDLGVEIAKNVCIATYGSWLLMKDPVLNIYITNLFTHERINLPPVELLWKDYELRFSSEEYRGMNIRSPRFWIDEKTKDYVVVWALRNRWIFYSKKGDNLWNKIPEISDCLDMVYKDHKLYFLNHGWLFNIFDISGETPRKTFQCVVMVETGFQPSMDTYEHRCKSWIFTDTKLVVTVAGQVLKVEKWWIRKNKSWSFRVLNRECRRPEIESLGDESMLLDQGITVLANDTNGFIRNSIYFSASNYEKRGTKDHYKNDFYIFNFKTQKTELLHTCDTFDGSILQFARARWFLPSFTHA</sequence>
<name>A0ABD1A523_CARAN</name>
<dbReference type="InterPro" id="IPR001810">
    <property type="entry name" value="F-box_dom"/>
</dbReference>
<comment type="caution">
    <text evidence="2">The sequence shown here is derived from an EMBL/GenBank/DDBJ whole genome shotgun (WGS) entry which is preliminary data.</text>
</comment>
<accession>A0ABD1A523</accession>
<organism evidence="2 3">
    <name type="scientific">Cardamine amara subsp. amara</name>
    <dbReference type="NCBI Taxonomy" id="228776"/>
    <lineage>
        <taxon>Eukaryota</taxon>
        <taxon>Viridiplantae</taxon>
        <taxon>Streptophyta</taxon>
        <taxon>Embryophyta</taxon>
        <taxon>Tracheophyta</taxon>
        <taxon>Spermatophyta</taxon>
        <taxon>Magnoliopsida</taxon>
        <taxon>eudicotyledons</taxon>
        <taxon>Gunneridae</taxon>
        <taxon>Pentapetalae</taxon>
        <taxon>rosids</taxon>
        <taxon>malvids</taxon>
        <taxon>Brassicales</taxon>
        <taxon>Brassicaceae</taxon>
        <taxon>Cardamineae</taxon>
        <taxon>Cardamine</taxon>
    </lineage>
</organism>
<dbReference type="PANTHER" id="PTHR44259:SF26">
    <property type="entry name" value="F-BOX FAMILY PROTEIN-LIKE PROTEIN"/>
    <property type="match status" value="1"/>
</dbReference>
<dbReference type="InterPro" id="IPR005174">
    <property type="entry name" value="KIB1-4_b-propeller"/>
</dbReference>
<dbReference type="SMART" id="SM00256">
    <property type="entry name" value="FBOX"/>
    <property type="match status" value="1"/>
</dbReference>
<dbReference type="EMBL" id="JBANAX010000584">
    <property type="protein sequence ID" value="KAL1201668.1"/>
    <property type="molecule type" value="Genomic_DNA"/>
</dbReference>
<dbReference type="InterPro" id="IPR050942">
    <property type="entry name" value="F-box_BR-signaling"/>
</dbReference>
<reference evidence="2 3" key="1">
    <citation type="submission" date="2024-04" db="EMBL/GenBank/DDBJ databases">
        <title>Genome assembly C_amara_ONT_v2.</title>
        <authorList>
            <person name="Yant L."/>
            <person name="Moore C."/>
            <person name="Slenker M."/>
        </authorList>
    </citation>
    <scope>NUCLEOTIDE SEQUENCE [LARGE SCALE GENOMIC DNA]</scope>
    <source>
        <tissue evidence="2">Leaf</tissue>
    </source>
</reference>
<feature type="domain" description="F-box" evidence="1">
    <location>
        <begin position="18"/>
        <end position="58"/>
    </location>
</feature>
<evidence type="ECO:0000313" key="2">
    <source>
        <dbReference type="EMBL" id="KAL1201668.1"/>
    </source>
</evidence>
<dbReference type="Gene3D" id="1.20.1280.50">
    <property type="match status" value="1"/>
</dbReference>
<dbReference type="AlphaFoldDB" id="A0ABD1A523"/>
<dbReference type="Pfam" id="PF00646">
    <property type="entry name" value="F-box"/>
    <property type="match status" value="1"/>
</dbReference>
<dbReference type="Proteomes" id="UP001558713">
    <property type="component" value="Unassembled WGS sequence"/>
</dbReference>
<evidence type="ECO:0000259" key="1">
    <source>
        <dbReference type="SMART" id="SM00256"/>
    </source>
</evidence>
<dbReference type="PANTHER" id="PTHR44259">
    <property type="entry name" value="OS07G0183000 PROTEIN-RELATED"/>
    <property type="match status" value="1"/>
</dbReference>
<dbReference type="InterPro" id="IPR036047">
    <property type="entry name" value="F-box-like_dom_sf"/>
</dbReference>
<keyword evidence="3" id="KW-1185">Reference proteome</keyword>
<protein>
    <submittedName>
        <fullName evidence="2">F-box protein</fullName>
    </submittedName>
</protein>
<proteinExistence type="predicted"/>
<dbReference type="Pfam" id="PF03478">
    <property type="entry name" value="Beta-prop_KIB1-4"/>
    <property type="match status" value="1"/>
</dbReference>